<accession>A0A919P403</accession>
<name>A0A919P403_9CELL</name>
<evidence type="ECO:0000313" key="1">
    <source>
        <dbReference type="EMBL" id="GIG20654.1"/>
    </source>
</evidence>
<organism evidence="1 2">
    <name type="scientific">Cellulomonas chitinilytica</name>
    <dbReference type="NCBI Taxonomy" id="398759"/>
    <lineage>
        <taxon>Bacteria</taxon>
        <taxon>Bacillati</taxon>
        <taxon>Actinomycetota</taxon>
        <taxon>Actinomycetes</taxon>
        <taxon>Micrococcales</taxon>
        <taxon>Cellulomonadaceae</taxon>
        <taxon>Cellulomonas</taxon>
    </lineage>
</organism>
<protein>
    <submittedName>
        <fullName evidence="1">Uncharacterized protein</fullName>
    </submittedName>
</protein>
<dbReference type="Proteomes" id="UP000632740">
    <property type="component" value="Unassembled WGS sequence"/>
</dbReference>
<keyword evidence="2" id="KW-1185">Reference proteome</keyword>
<comment type="caution">
    <text evidence="1">The sequence shown here is derived from an EMBL/GenBank/DDBJ whole genome shotgun (WGS) entry which is preliminary data.</text>
</comment>
<reference evidence="1" key="1">
    <citation type="submission" date="2021-01" db="EMBL/GenBank/DDBJ databases">
        <title>Whole genome shotgun sequence of Cellulomonas chitinilytica NBRC 110799.</title>
        <authorList>
            <person name="Komaki H."/>
            <person name="Tamura T."/>
        </authorList>
    </citation>
    <scope>NUCLEOTIDE SEQUENCE</scope>
    <source>
        <strain evidence="1">NBRC 110799</strain>
    </source>
</reference>
<sequence>MGSFSEVVLSFDFTAQTPPGVLAAVAALAVPDARQEVPRLPSPTVEEWELFSPDWRQAGWPGGDPFEAEPWRHDWASWLSTSMGGGTVPHGRLVWSGWGDRWNLDCRFAWKTDPGSASDALAWLAPYVDPGFRSGRVLVGYAQYENAPRPHLFWVDAGRWELEDLNPDDSVW</sequence>
<evidence type="ECO:0000313" key="2">
    <source>
        <dbReference type="Proteomes" id="UP000632740"/>
    </source>
</evidence>
<gene>
    <name evidence="1" type="ORF">Cch01nite_13780</name>
</gene>
<dbReference type="EMBL" id="BONK01000004">
    <property type="protein sequence ID" value="GIG20654.1"/>
    <property type="molecule type" value="Genomic_DNA"/>
</dbReference>
<dbReference type="RefSeq" id="WP_203750383.1">
    <property type="nucleotide sequence ID" value="NZ_BONK01000004.1"/>
</dbReference>
<proteinExistence type="predicted"/>
<dbReference type="AlphaFoldDB" id="A0A919P403"/>